<feature type="transmembrane region" description="Helical" evidence="6">
    <location>
        <begin position="375"/>
        <end position="392"/>
    </location>
</feature>
<keyword evidence="9" id="KW-1185">Reference proteome</keyword>
<dbReference type="EMBL" id="SNZH01000020">
    <property type="protein sequence ID" value="TDR38600.1"/>
    <property type="molecule type" value="Genomic_DNA"/>
</dbReference>
<feature type="transmembrane region" description="Helical" evidence="6">
    <location>
        <begin position="175"/>
        <end position="192"/>
    </location>
</feature>
<feature type="region of interest" description="Disordered" evidence="5">
    <location>
        <begin position="419"/>
        <end position="449"/>
    </location>
</feature>
<feature type="domain" description="O-antigen ligase-related" evidence="7">
    <location>
        <begin position="213"/>
        <end position="353"/>
    </location>
</feature>
<dbReference type="InterPro" id="IPR051533">
    <property type="entry name" value="WaaL-like"/>
</dbReference>
<evidence type="ECO:0000256" key="2">
    <source>
        <dbReference type="ARBA" id="ARBA00022692"/>
    </source>
</evidence>
<evidence type="ECO:0000256" key="3">
    <source>
        <dbReference type="ARBA" id="ARBA00022989"/>
    </source>
</evidence>
<feature type="transmembrane region" description="Helical" evidence="6">
    <location>
        <begin position="12"/>
        <end position="33"/>
    </location>
</feature>
<sequence length="449" mass="47863">MAAMLGGLSFFSWRDCALALLAVPVLVLALWPFRHVRSDIPTRRMIALVLILSALPLAYLLPLPLELAAHLPGRAVRLQAAIGELGPGQWTAVSLAADDTWQAWLKFIPGLALFLAVLRLTTPQQKRLLSLILGIVLLQSLWGLAQLSSGLDSWLVFYGADGQNRASGGFANRNHFASLLILGLPLLAVLACSGNWGWQRPAHVGWRTLGVLGFLLVTVALVASRSRAAAGLLIIEGCLFSAWLLRHRRVSPGLLIGGSAAALALTVMLLFAPTQLFSGLELGNADGRLGILQRSLAAALDFFPIGAGPGTFGSLFPGFDTRDTLDKVYVNHAHNDALELLFELGAAGIAVYLAVVAAISLGFWRHAVRRGGDAVQWACALGLFALLVHGWVDYPVRVPLVAMVALTFLGVMLGPASPPRARRAGTHESSTVRPAQPSHPSSRASRTVT</sequence>
<evidence type="ECO:0000313" key="8">
    <source>
        <dbReference type="EMBL" id="TDR38600.1"/>
    </source>
</evidence>
<evidence type="ECO:0000256" key="1">
    <source>
        <dbReference type="ARBA" id="ARBA00004141"/>
    </source>
</evidence>
<name>A0A4R6YMU0_9GAMM</name>
<evidence type="ECO:0000256" key="6">
    <source>
        <dbReference type="SAM" id="Phobius"/>
    </source>
</evidence>
<feature type="transmembrane region" description="Helical" evidence="6">
    <location>
        <begin position="252"/>
        <end position="272"/>
    </location>
</feature>
<proteinExistence type="predicted"/>
<evidence type="ECO:0000313" key="9">
    <source>
        <dbReference type="Proteomes" id="UP000295293"/>
    </source>
</evidence>
<dbReference type="GO" id="GO:0016020">
    <property type="term" value="C:membrane"/>
    <property type="evidence" value="ECO:0007669"/>
    <property type="project" value="UniProtKB-SubCell"/>
</dbReference>
<gene>
    <name evidence="8" type="ORF">DFR29_120101</name>
</gene>
<keyword evidence="4 6" id="KW-0472">Membrane</keyword>
<dbReference type="RefSeq" id="WP_133821412.1">
    <property type="nucleotide sequence ID" value="NZ_SNZH01000020.1"/>
</dbReference>
<keyword evidence="8" id="KW-0436">Ligase</keyword>
<feature type="transmembrane region" description="Helical" evidence="6">
    <location>
        <begin position="128"/>
        <end position="145"/>
    </location>
</feature>
<dbReference type="Pfam" id="PF04932">
    <property type="entry name" value="Wzy_C"/>
    <property type="match status" value="1"/>
</dbReference>
<dbReference type="Proteomes" id="UP000295293">
    <property type="component" value="Unassembled WGS sequence"/>
</dbReference>
<dbReference type="AlphaFoldDB" id="A0A4R6YMU0"/>
<dbReference type="OrthoDB" id="9783389at2"/>
<feature type="transmembrane region" description="Helical" evidence="6">
    <location>
        <begin position="340"/>
        <end position="363"/>
    </location>
</feature>
<evidence type="ECO:0000259" key="7">
    <source>
        <dbReference type="Pfam" id="PF04932"/>
    </source>
</evidence>
<keyword evidence="3 6" id="KW-1133">Transmembrane helix</keyword>
<dbReference type="GO" id="GO:0016874">
    <property type="term" value="F:ligase activity"/>
    <property type="evidence" value="ECO:0007669"/>
    <property type="project" value="UniProtKB-KW"/>
</dbReference>
<dbReference type="InterPro" id="IPR007016">
    <property type="entry name" value="O-antigen_ligase-rel_domated"/>
</dbReference>
<comment type="caution">
    <text evidence="8">The sequence shown here is derived from an EMBL/GenBank/DDBJ whole genome shotgun (WGS) entry which is preliminary data.</text>
</comment>
<feature type="compositionally biased region" description="Polar residues" evidence="5">
    <location>
        <begin position="427"/>
        <end position="449"/>
    </location>
</feature>
<protein>
    <submittedName>
        <fullName evidence="8">O-antigen ligase</fullName>
    </submittedName>
</protein>
<reference evidence="8 9" key="1">
    <citation type="submission" date="2019-03" db="EMBL/GenBank/DDBJ databases">
        <title>Genomic Encyclopedia of Type Strains, Phase IV (KMG-IV): sequencing the most valuable type-strain genomes for metagenomic binning, comparative biology and taxonomic classification.</title>
        <authorList>
            <person name="Goeker M."/>
        </authorList>
    </citation>
    <scope>NUCLEOTIDE SEQUENCE [LARGE SCALE GENOMIC DNA]</scope>
    <source>
        <strain evidence="8 9">DSM 21667</strain>
    </source>
</reference>
<comment type="subcellular location">
    <subcellularLocation>
        <location evidence="1">Membrane</location>
        <topology evidence="1">Multi-pass membrane protein</topology>
    </subcellularLocation>
</comment>
<keyword evidence="2 6" id="KW-0812">Transmembrane</keyword>
<evidence type="ECO:0000256" key="4">
    <source>
        <dbReference type="ARBA" id="ARBA00023136"/>
    </source>
</evidence>
<dbReference type="PANTHER" id="PTHR37422">
    <property type="entry name" value="TEICHURONIC ACID BIOSYNTHESIS PROTEIN TUAE"/>
    <property type="match status" value="1"/>
</dbReference>
<evidence type="ECO:0000256" key="5">
    <source>
        <dbReference type="SAM" id="MobiDB-lite"/>
    </source>
</evidence>
<organism evidence="8 9">
    <name type="scientific">Tahibacter aquaticus</name>
    <dbReference type="NCBI Taxonomy" id="520092"/>
    <lineage>
        <taxon>Bacteria</taxon>
        <taxon>Pseudomonadati</taxon>
        <taxon>Pseudomonadota</taxon>
        <taxon>Gammaproteobacteria</taxon>
        <taxon>Lysobacterales</taxon>
        <taxon>Rhodanobacteraceae</taxon>
        <taxon>Tahibacter</taxon>
    </lineage>
</organism>
<feature type="transmembrane region" description="Helical" evidence="6">
    <location>
        <begin position="204"/>
        <end position="222"/>
    </location>
</feature>
<accession>A0A4R6YMU0</accession>
<feature type="transmembrane region" description="Helical" evidence="6">
    <location>
        <begin position="398"/>
        <end position="416"/>
    </location>
</feature>
<dbReference type="PANTHER" id="PTHR37422:SF13">
    <property type="entry name" value="LIPOPOLYSACCHARIDE BIOSYNTHESIS PROTEIN PA4999-RELATED"/>
    <property type="match status" value="1"/>
</dbReference>
<feature type="transmembrane region" description="Helical" evidence="6">
    <location>
        <begin position="45"/>
        <end position="65"/>
    </location>
</feature>
<feature type="transmembrane region" description="Helical" evidence="6">
    <location>
        <begin position="228"/>
        <end position="245"/>
    </location>
</feature>
<feature type="transmembrane region" description="Helical" evidence="6">
    <location>
        <begin position="103"/>
        <end position="121"/>
    </location>
</feature>